<name>A0A8S1QVA1_PARPR</name>
<sequence length="140" mass="17286">MLQKFSKVEYQRKDSAKTKFKDIDFKGRKANFSFLKILKINYNIFYLKIQNNFQNQIEFIIRYLQLIGQLFYKITFKWIQIISIRFQSYLIHIQVIYLPQRKRSIFTILKLLIIFKNGMLKKRLSRYFSLRSLRGYKQIY</sequence>
<organism evidence="1 2">
    <name type="scientific">Paramecium primaurelia</name>
    <dbReference type="NCBI Taxonomy" id="5886"/>
    <lineage>
        <taxon>Eukaryota</taxon>
        <taxon>Sar</taxon>
        <taxon>Alveolata</taxon>
        <taxon>Ciliophora</taxon>
        <taxon>Intramacronucleata</taxon>
        <taxon>Oligohymenophorea</taxon>
        <taxon>Peniculida</taxon>
        <taxon>Parameciidae</taxon>
        <taxon>Paramecium</taxon>
    </lineage>
</organism>
<reference evidence="1" key="1">
    <citation type="submission" date="2021-01" db="EMBL/GenBank/DDBJ databases">
        <authorList>
            <consortium name="Genoscope - CEA"/>
            <person name="William W."/>
        </authorList>
    </citation>
    <scope>NUCLEOTIDE SEQUENCE</scope>
</reference>
<gene>
    <name evidence="1" type="ORF">PPRIM_AZ9-3.1.T2590002</name>
</gene>
<dbReference type="AlphaFoldDB" id="A0A8S1QVA1"/>
<proteinExistence type="predicted"/>
<dbReference type="Proteomes" id="UP000688137">
    <property type="component" value="Unassembled WGS sequence"/>
</dbReference>
<keyword evidence="2" id="KW-1185">Reference proteome</keyword>
<comment type="caution">
    <text evidence="1">The sequence shown here is derived from an EMBL/GenBank/DDBJ whole genome shotgun (WGS) entry which is preliminary data.</text>
</comment>
<evidence type="ECO:0000313" key="2">
    <source>
        <dbReference type="Proteomes" id="UP000688137"/>
    </source>
</evidence>
<accession>A0A8S1QVA1</accession>
<protein>
    <submittedName>
        <fullName evidence="1">Uncharacterized protein</fullName>
    </submittedName>
</protein>
<dbReference type="EMBL" id="CAJJDM010000268">
    <property type="protein sequence ID" value="CAD8118734.1"/>
    <property type="molecule type" value="Genomic_DNA"/>
</dbReference>
<evidence type="ECO:0000313" key="1">
    <source>
        <dbReference type="EMBL" id="CAD8118734.1"/>
    </source>
</evidence>